<gene>
    <name evidence="1" type="ORF">CA13_56570</name>
</gene>
<comment type="caution">
    <text evidence="1">The sequence shown here is derived from an EMBL/GenBank/DDBJ whole genome shotgun (WGS) entry which is preliminary data.</text>
</comment>
<keyword evidence="2" id="KW-1185">Reference proteome</keyword>
<dbReference type="Proteomes" id="UP000315010">
    <property type="component" value="Unassembled WGS sequence"/>
</dbReference>
<protein>
    <submittedName>
        <fullName evidence="1">Uncharacterized protein</fullName>
    </submittedName>
</protein>
<dbReference type="AlphaFoldDB" id="A0A5C5ZBD6"/>
<name>A0A5C5ZBD6_9BACT</name>
<evidence type="ECO:0000313" key="1">
    <source>
        <dbReference type="EMBL" id="TWT84181.1"/>
    </source>
</evidence>
<reference evidence="1 2" key="1">
    <citation type="submission" date="2019-02" db="EMBL/GenBank/DDBJ databases">
        <title>Deep-cultivation of Planctomycetes and their phenomic and genomic characterization uncovers novel biology.</title>
        <authorList>
            <person name="Wiegand S."/>
            <person name="Jogler M."/>
            <person name="Boedeker C."/>
            <person name="Pinto D."/>
            <person name="Vollmers J."/>
            <person name="Rivas-Marin E."/>
            <person name="Kohn T."/>
            <person name="Peeters S.H."/>
            <person name="Heuer A."/>
            <person name="Rast P."/>
            <person name="Oberbeckmann S."/>
            <person name="Bunk B."/>
            <person name="Jeske O."/>
            <person name="Meyerdierks A."/>
            <person name="Storesund J.E."/>
            <person name="Kallscheuer N."/>
            <person name="Luecker S."/>
            <person name="Lage O.M."/>
            <person name="Pohl T."/>
            <person name="Merkel B.J."/>
            <person name="Hornburger P."/>
            <person name="Mueller R.-W."/>
            <person name="Bruemmer F."/>
            <person name="Labrenz M."/>
            <person name="Spormann A.M."/>
            <person name="Op Den Camp H."/>
            <person name="Overmann J."/>
            <person name="Amann R."/>
            <person name="Jetten M.S.M."/>
            <person name="Mascher T."/>
            <person name="Medema M.H."/>
            <person name="Devos D.P."/>
            <person name="Kaster A.-K."/>
            <person name="Ovreas L."/>
            <person name="Rohde M."/>
            <person name="Galperin M.Y."/>
            <person name="Jogler C."/>
        </authorList>
    </citation>
    <scope>NUCLEOTIDE SEQUENCE [LARGE SCALE GENOMIC DNA]</scope>
    <source>
        <strain evidence="1 2">CA13</strain>
    </source>
</reference>
<evidence type="ECO:0000313" key="2">
    <source>
        <dbReference type="Proteomes" id="UP000315010"/>
    </source>
</evidence>
<dbReference type="EMBL" id="SJPJ01000001">
    <property type="protein sequence ID" value="TWT84181.1"/>
    <property type="molecule type" value="Genomic_DNA"/>
</dbReference>
<accession>A0A5C5ZBD6</accession>
<sequence>MLKLGNRQWPDNMSNNLTDPLFRVVFFRFYSISRNAPHNQRARFWQVKLITRRLHGNYSGRNRGASEVLFTGQERSITNQFRT</sequence>
<proteinExistence type="predicted"/>
<organism evidence="1 2">
    <name type="scientific">Novipirellula herctigrandis</name>
    <dbReference type="NCBI Taxonomy" id="2527986"/>
    <lineage>
        <taxon>Bacteria</taxon>
        <taxon>Pseudomonadati</taxon>
        <taxon>Planctomycetota</taxon>
        <taxon>Planctomycetia</taxon>
        <taxon>Pirellulales</taxon>
        <taxon>Pirellulaceae</taxon>
        <taxon>Novipirellula</taxon>
    </lineage>
</organism>